<feature type="region of interest" description="Disordered" evidence="1">
    <location>
        <begin position="303"/>
        <end position="327"/>
    </location>
</feature>
<accession>A0A212EPJ0</accession>
<dbReference type="Proteomes" id="UP000007151">
    <property type="component" value="Unassembled WGS sequence"/>
</dbReference>
<reference evidence="2 3" key="1">
    <citation type="journal article" date="2011" name="Cell">
        <title>The monarch butterfly genome yields insights into long-distance migration.</title>
        <authorList>
            <person name="Zhan S."/>
            <person name="Merlin C."/>
            <person name="Boore J.L."/>
            <person name="Reppert S.M."/>
        </authorList>
    </citation>
    <scope>NUCLEOTIDE SEQUENCE [LARGE SCALE GENOMIC DNA]</scope>
    <source>
        <strain evidence="2">F-2</strain>
    </source>
</reference>
<feature type="compositionally biased region" description="Polar residues" evidence="1">
    <location>
        <begin position="1413"/>
        <end position="1435"/>
    </location>
</feature>
<evidence type="ECO:0000256" key="1">
    <source>
        <dbReference type="SAM" id="MobiDB-lite"/>
    </source>
</evidence>
<name>A0A212EPJ0_DANPL</name>
<dbReference type="KEGG" id="dpl:KGM_203635"/>
<feature type="compositionally biased region" description="Basic and acidic residues" evidence="1">
    <location>
        <begin position="207"/>
        <end position="227"/>
    </location>
</feature>
<dbReference type="EMBL" id="AGBW02013452">
    <property type="protein sequence ID" value="OWR43412.1"/>
    <property type="molecule type" value="Genomic_DNA"/>
</dbReference>
<keyword evidence="3" id="KW-1185">Reference proteome</keyword>
<dbReference type="eggNOG" id="ENOG502TC9N">
    <property type="taxonomic scope" value="Eukaryota"/>
</dbReference>
<protein>
    <submittedName>
        <fullName evidence="2">Uncharacterized protein</fullName>
    </submittedName>
</protein>
<dbReference type="InParanoid" id="A0A212EPJ0"/>
<gene>
    <name evidence="2" type="ORF">KGM_203635</name>
</gene>
<evidence type="ECO:0000313" key="3">
    <source>
        <dbReference type="Proteomes" id="UP000007151"/>
    </source>
</evidence>
<proteinExistence type="predicted"/>
<evidence type="ECO:0000313" key="2">
    <source>
        <dbReference type="EMBL" id="OWR43412.1"/>
    </source>
</evidence>
<sequence length="1595" mass="183262">MEGEGMVAVVRGLRDAGLAVTLMDAGRQYTLVPDMGSQPRVNACQTTGSQCSCDARRENGVQVTDGRYASMYKMVHCHITPTSPPDLATEFPPQRAELYPGHGNFEVGGLGSGESQCLPSKCTGFRGGMCWADRGAVFSPRPSVRDDLFANSLRKYPSLLQDRSSEMVERLINFTQTKNSLKNRNITSPPVDMESDASSQTLVGRSQRYEGERHIRTRRTEESPTKERSRKVVVQQERQENVEPWRRCTFSKTSDVRYLRDVSKKMREGIRNLSSQSTNTVNMEIQAAVQMVSREVVTVPGDVPPQRTVAVPPTSTSSLAARQSEDAMSCSQNIHELNKIRHITETARTKLSPVDINVQTVSSAVEISVPKFRNRKRSKSQEEIRLQELMKDEILDLMLPLYSCCAKTKPFRKVQSRPNKNVFSFKINDENSSHFNTRQRTLECGFSKADTKIIKRSLAKIFHAEVNPYKKKNEDALMKLLEDWINLIPLKSANAISMKYNKEYLFYNLFEYLKYALCHLRGSEERFKLKSEVMNTLESIPLDVKGNRRVFENRLAEILVNKMSRIRNKQTHKVLVDVNSAEDIKSLKSALKRLDSPSKRELKNFVLNKLATFLNRWELKLNQTEIKGIEDELTELLLVSKDLINCCKDKHLKINMTELLMDYGIAEDQANIFSNTLLRNFKNIYIDRIGPEKIRSETFIVLSNTKNVPANGNNFSIQSINEDDIRANIESYTNDLCHQIDEWLTRLPISLPQDKAFRQVVINDLAGDIVDRLRYIDLNPGTRSSDEAELEHLKYQIFKWINKLVAEDNLEITKHAPDLMRRIRDIPVPMLSKLCDLNSTKVSRKQNAEINNNRATSSKQFSSVPQDQILFNVTQERCMNPSSANDESRHSNLDTTNPYEKTIKELEKEYEQYVKDWVKLIPIETKTPEEEAIAEKARLGIHNGLWKVVSKLNCDPATYYNRFFYEDLLDEGIEDLLDCLPQIPELLQKKHLLKVRFIEKTTQINEQIGVNEEASYKYNLMKNIFNSLRQHGLTNLNGDDPLKIHHDMQVKKIVEEFLLCTNYENDDKVKAQVYKKKLLRHIDDFIEDLKQHHPQQLKDVDISSYKTDIINILLKVRLPCEEIIKQEADSILLDLEIEQWYNDLPIVPSEDFKEQYKRSKQRELLANKVKEFEKNNSQLTENALRIEVSKLLENTPLKEGEPLNIPFITEQFVNRIRNRPRQEYANRLEQGTIPNYEDFSKEISFCSSYINAPRAPVQTQEPLDNNVNKSNQCKKTCSGQVPNASLNFSQGNVSSKILTNKSRVVIQEPPAYRTFDEGRPLSSTFYQNDNSPEWLTLEESRPNVQNIQNPQYIQDENMMSIPPCCVPEQVRPQVNFKMATDNDQNMFNKERLYPINNDNRYSGRTKSSRGILGTSQIAGPSGYSAKTSQNVNNNIMKPHTWDDTSQIPRRSKVSKTPIHAEQVPVKSDECSISCQTFRDNNPVLQIGDVENREDNQLHVATNTAPGNMCCDPSLYSYTSQQGVPIPDPASRRRGSPVSLGRDSGRRRVGVSDEDDDEVPCRCIERYWRRPKRYPCEALDNLPPCFSLMFPYPYFF</sequence>
<feature type="region of interest" description="Disordered" evidence="1">
    <location>
        <begin position="1520"/>
        <end position="1554"/>
    </location>
</feature>
<feature type="region of interest" description="Disordered" evidence="1">
    <location>
        <begin position="181"/>
        <end position="235"/>
    </location>
</feature>
<organism evidence="2 3">
    <name type="scientific">Danaus plexippus plexippus</name>
    <dbReference type="NCBI Taxonomy" id="278856"/>
    <lineage>
        <taxon>Eukaryota</taxon>
        <taxon>Metazoa</taxon>
        <taxon>Ecdysozoa</taxon>
        <taxon>Arthropoda</taxon>
        <taxon>Hexapoda</taxon>
        <taxon>Insecta</taxon>
        <taxon>Pterygota</taxon>
        <taxon>Neoptera</taxon>
        <taxon>Endopterygota</taxon>
        <taxon>Lepidoptera</taxon>
        <taxon>Glossata</taxon>
        <taxon>Ditrysia</taxon>
        <taxon>Papilionoidea</taxon>
        <taxon>Nymphalidae</taxon>
        <taxon>Danainae</taxon>
        <taxon>Danaini</taxon>
        <taxon>Danaina</taxon>
        <taxon>Danaus</taxon>
        <taxon>Danaus</taxon>
    </lineage>
</organism>
<comment type="caution">
    <text evidence="2">The sequence shown here is derived from an EMBL/GenBank/DDBJ whole genome shotgun (WGS) entry which is preliminary data.</text>
</comment>
<dbReference type="STRING" id="278856.A0A212EPJ0"/>
<feature type="region of interest" description="Disordered" evidence="1">
    <location>
        <begin position="1397"/>
        <end position="1458"/>
    </location>
</feature>